<evidence type="ECO:0000313" key="5">
    <source>
        <dbReference type="EMBL" id="MFB9752438.1"/>
    </source>
</evidence>
<dbReference type="InterPro" id="IPR050695">
    <property type="entry name" value="N-acetylmuramoyl_amidase_3"/>
</dbReference>
<dbReference type="PROSITE" id="PS51272">
    <property type="entry name" value="SLH"/>
    <property type="match status" value="3"/>
</dbReference>
<dbReference type="PANTHER" id="PTHR30404:SF0">
    <property type="entry name" value="N-ACETYLMURAMOYL-L-ALANINE AMIDASE AMIC"/>
    <property type="match status" value="1"/>
</dbReference>
<keyword evidence="1 5" id="KW-0378">Hydrolase</keyword>
<feature type="domain" description="SLH" evidence="4">
    <location>
        <begin position="292"/>
        <end position="353"/>
    </location>
</feature>
<evidence type="ECO:0000259" key="4">
    <source>
        <dbReference type="PROSITE" id="PS51272"/>
    </source>
</evidence>
<dbReference type="EMBL" id="JBHMAG010000009">
    <property type="protein sequence ID" value="MFB9752438.1"/>
    <property type="molecule type" value="Genomic_DNA"/>
</dbReference>
<dbReference type="SMART" id="SM00646">
    <property type="entry name" value="Ami_3"/>
    <property type="match status" value="1"/>
</dbReference>
<feature type="chain" id="PRO_5046790630" evidence="3">
    <location>
        <begin position="21"/>
        <end position="438"/>
    </location>
</feature>
<gene>
    <name evidence="5" type="ORF">ACFFNY_12800</name>
</gene>
<reference evidence="5 6" key="1">
    <citation type="submission" date="2024-09" db="EMBL/GenBank/DDBJ databases">
        <authorList>
            <person name="Sun Q."/>
            <person name="Mori K."/>
        </authorList>
    </citation>
    <scope>NUCLEOTIDE SEQUENCE [LARGE SCALE GENOMIC DNA]</scope>
    <source>
        <strain evidence="5 6">JCM 12520</strain>
    </source>
</reference>
<dbReference type="GO" id="GO:0008745">
    <property type="term" value="F:N-acetylmuramoyl-L-alanine amidase activity"/>
    <property type="evidence" value="ECO:0007669"/>
    <property type="project" value="UniProtKB-EC"/>
</dbReference>
<dbReference type="EC" id="3.5.1.28" evidence="5"/>
<dbReference type="RefSeq" id="WP_344911568.1">
    <property type="nucleotide sequence ID" value="NZ_BAAAYO010000010.1"/>
</dbReference>
<dbReference type="InterPro" id="IPR001119">
    <property type="entry name" value="SLH_dom"/>
</dbReference>
<accession>A0ABV5VWJ1</accession>
<keyword evidence="6" id="KW-1185">Reference proteome</keyword>
<sequence>MRRMNTGLIKLLLAAGFLLAAPVQASAAKIVVDAGHGGSDPGAVGVNGLYEKNVNISVARKLRDLLTEQGYDVTLTRDSDDYISLSDRVAMTNKEKPDLFVSVHANSHTNANASGSLVLYYDKDFPQASYPSSEEMAALTPQSKRLASLVQQYMVAKTGFADNGLVPSAAYVIRMGQVPSILVETAFLSNASDAARLADDSVRQKLADGIAKGVAAYLPLTLPGGFSDIAGHWARDAIVRLKEKGLVEGDGGAYRPDKPMTRAEWLTIADRLFSFGDKLKTPSGTTGQTTVTGQVYQDLPKSHWAYGTFQNAIRLGYISGYEDGSLRPDQPVTRSEVAVLLERMTDGSAQGSWTKTADFADVPATYWAAGSIYRLKQKGIMNGVTDKTFAPAKNMTRAEMAAMVDRLLAQNDKAGRAVQTDGSGKPAAVPNTGKPANR</sequence>
<dbReference type="PANTHER" id="PTHR30404">
    <property type="entry name" value="N-ACETYLMURAMOYL-L-ALANINE AMIDASE"/>
    <property type="match status" value="1"/>
</dbReference>
<dbReference type="Pfam" id="PF01520">
    <property type="entry name" value="Amidase_3"/>
    <property type="match status" value="1"/>
</dbReference>
<dbReference type="Proteomes" id="UP001589619">
    <property type="component" value="Unassembled WGS sequence"/>
</dbReference>
<organism evidence="5 6">
    <name type="scientific">Paenibacillus hodogayensis</name>
    <dbReference type="NCBI Taxonomy" id="279208"/>
    <lineage>
        <taxon>Bacteria</taxon>
        <taxon>Bacillati</taxon>
        <taxon>Bacillota</taxon>
        <taxon>Bacilli</taxon>
        <taxon>Bacillales</taxon>
        <taxon>Paenibacillaceae</taxon>
        <taxon>Paenibacillus</taxon>
    </lineage>
</organism>
<evidence type="ECO:0000256" key="1">
    <source>
        <dbReference type="ARBA" id="ARBA00022801"/>
    </source>
</evidence>
<name>A0ABV5VWJ1_9BACL</name>
<protein>
    <submittedName>
        <fullName evidence="5">N-acetylmuramoyl-L-alanine amidase</fullName>
        <ecNumber evidence="5">3.5.1.28</ecNumber>
    </submittedName>
</protein>
<dbReference type="CDD" id="cd02696">
    <property type="entry name" value="MurNAc-LAA"/>
    <property type="match status" value="1"/>
</dbReference>
<comment type="caution">
    <text evidence="5">The sequence shown here is derived from an EMBL/GenBank/DDBJ whole genome shotgun (WGS) entry which is preliminary data.</text>
</comment>
<feature type="region of interest" description="Disordered" evidence="2">
    <location>
        <begin position="414"/>
        <end position="438"/>
    </location>
</feature>
<dbReference type="SUPFAM" id="SSF53187">
    <property type="entry name" value="Zn-dependent exopeptidases"/>
    <property type="match status" value="1"/>
</dbReference>
<dbReference type="Pfam" id="PF00395">
    <property type="entry name" value="SLH"/>
    <property type="match status" value="3"/>
</dbReference>
<dbReference type="InterPro" id="IPR002508">
    <property type="entry name" value="MurNAc-LAA_cat"/>
</dbReference>
<dbReference type="Gene3D" id="3.40.630.40">
    <property type="entry name" value="Zn-dependent exopeptidases"/>
    <property type="match status" value="1"/>
</dbReference>
<feature type="signal peptide" evidence="3">
    <location>
        <begin position="1"/>
        <end position="20"/>
    </location>
</feature>
<feature type="domain" description="SLH" evidence="4">
    <location>
        <begin position="221"/>
        <end position="283"/>
    </location>
</feature>
<evidence type="ECO:0000313" key="6">
    <source>
        <dbReference type="Proteomes" id="UP001589619"/>
    </source>
</evidence>
<proteinExistence type="predicted"/>
<evidence type="ECO:0000256" key="2">
    <source>
        <dbReference type="SAM" id="MobiDB-lite"/>
    </source>
</evidence>
<evidence type="ECO:0000256" key="3">
    <source>
        <dbReference type="SAM" id="SignalP"/>
    </source>
</evidence>
<feature type="domain" description="SLH" evidence="4">
    <location>
        <begin position="355"/>
        <end position="418"/>
    </location>
</feature>
<keyword evidence="3" id="KW-0732">Signal</keyword>